<organism evidence="1 2">
    <name type="scientific">Argiope bruennichi</name>
    <name type="common">Wasp spider</name>
    <name type="synonym">Aranea bruennichi</name>
    <dbReference type="NCBI Taxonomy" id="94029"/>
    <lineage>
        <taxon>Eukaryota</taxon>
        <taxon>Metazoa</taxon>
        <taxon>Ecdysozoa</taxon>
        <taxon>Arthropoda</taxon>
        <taxon>Chelicerata</taxon>
        <taxon>Arachnida</taxon>
        <taxon>Araneae</taxon>
        <taxon>Araneomorphae</taxon>
        <taxon>Entelegynae</taxon>
        <taxon>Araneoidea</taxon>
        <taxon>Araneidae</taxon>
        <taxon>Argiope</taxon>
    </lineage>
</organism>
<dbReference type="Proteomes" id="UP000807504">
    <property type="component" value="Unassembled WGS sequence"/>
</dbReference>
<name>A0A8T0EF58_ARGBR</name>
<dbReference type="EMBL" id="JABXBU010002228">
    <property type="protein sequence ID" value="KAF8771752.1"/>
    <property type="molecule type" value="Genomic_DNA"/>
</dbReference>
<gene>
    <name evidence="1" type="ORF">HNY73_019127</name>
</gene>
<proteinExistence type="predicted"/>
<sequence length="239" mass="28341">MEDVKAREFADDLFLYLFHKTKLIKRLPSSRGSKKIEFKEKIGQSVLYFTYTYHDLCKRFLHSFLENIMQSKENFVRYLKLYCCSHKYNQNIFDKFLNSCSFLLEMVLFCRNEGDDGFIFFAPICWVEFFECELRNEFYLEGGWQELENYINFKGYASHYKTSAKKIERFFVFYGEDEHFPTIFKDGSAHENLSNPDEERWNDAISGDGNSTLFREESNSERSKLFVAKIVASDSGDTI</sequence>
<accession>A0A8T0EF58</accession>
<evidence type="ECO:0000313" key="1">
    <source>
        <dbReference type="EMBL" id="KAF8771752.1"/>
    </source>
</evidence>
<comment type="caution">
    <text evidence="1">The sequence shown here is derived from an EMBL/GenBank/DDBJ whole genome shotgun (WGS) entry which is preliminary data.</text>
</comment>
<reference evidence="1" key="2">
    <citation type="submission" date="2020-06" db="EMBL/GenBank/DDBJ databases">
        <authorList>
            <person name="Sheffer M."/>
        </authorList>
    </citation>
    <scope>NUCLEOTIDE SEQUENCE</scope>
</reference>
<evidence type="ECO:0000313" key="2">
    <source>
        <dbReference type="Proteomes" id="UP000807504"/>
    </source>
</evidence>
<dbReference type="AlphaFoldDB" id="A0A8T0EF58"/>
<reference evidence="1" key="1">
    <citation type="journal article" date="2020" name="bioRxiv">
        <title>Chromosome-level reference genome of the European wasp spider Argiope bruennichi: a resource for studies on range expansion and evolutionary adaptation.</title>
        <authorList>
            <person name="Sheffer M.M."/>
            <person name="Hoppe A."/>
            <person name="Krehenwinkel H."/>
            <person name="Uhl G."/>
            <person name="Kuss A.W."/>
            <person name="Jensen L."/>
            <person name="Jensen C."/>
            <person name="Gillespie R.G."/>
            <person name="Hoff K.J."/>
            <person name="Prost S."/>
        </authorList>
    </citation>
    <scope>NUCLEOTIDE SEQUENCE</scope>
</reference>
<keyword evidence="2" id="KW-1185">Reference proteome</keyword>
<protein>
    <submittedName>
        <fullName evidence="1">Uncharacterized protein</fullName>
    </submittedName>
</protein>